<keyword evidence="3" id="KW-0804">Transcription</keyword>
<reference evidence="5 6" key="1">
    <citation type="submission" date="2016-10" db="EMBL/GenBank/DDBJ databases">
        <title>The Draft Genome Sequence of Actinokineospora bangkokensis 44EHWT reveals the biosynthetic pathway of antifungal compounds Thailandins with unusual extender unit butylmalonyl-CoA.</title>
        <authorList>
            <person name="Greule A."/>
            <person name="Intra B."/>
            <person name="Flemming S."/>
            <person name="Rommel M.G."/>
            <person name="Panbangred W."/>
            <person name="Bechthold A."/>
        </authorList>
    </citation>
    <scope>NUCLEOTIDE SEQUENCE [LARGE SCALE GENOMIC DNA]</scope>
    <source>
        <strain evidence="5 6">44EHW</strain>
    </source>
</reference>
<dbReference type="STRING" id="1193682.BJP25_27070"/>
<name>A0A1Q9LH38_9PSEU</name>
<dbReference type="GO" id="GO:0006355">
    <property type="term" value="P:regulation of DNA-templated transcription"/>
    <property type="evidence" value="ECO:0007669"/>
    <property type="project" value="InterPro"/>
</dbReference>
<gene>
    <name evidence="5" type="ORF">BJP25_27070</name>
</gene>
<evidence type="ECO:0000256" key="1">
    <source>
        <dbReference type="ARBA" id="ARBA00023015"/>
    </source>
</evidence>
<evidence type="ECO:0000259" key="4">
    <source>
        <dbReference type="PROSITE" id="PS50043"/>
    </source>
</evidence>
<evidence type="ECO:0000313" key="6">
    <source>
        <dbReference type="Proteomes" id="UP000186040"/>
    </source>
</evidence>
<evidence type="ECO:0000256" key="3">
    <source>
        <dbReference type="ARBA" id="ARBA00023163"/>
    </source>
</evidence>
<dbReference type="EMBL" id="MKQR01000025">
    <property type="protein sequence ID" value="OLR91330.1"/>
    <property type="molecule type" value="Genomic_DNA"/>
</dbReference>
<dbReference type="AlphaFoldDB" id="A0A1Q9LH38"/>
<accession>A0A1Q9LH38</accession>
<keyword evidence="1" id="KW-0805">Transcription regulation</keyword>
<dbReference type="SUPFAM" id="SSF46894">
    <property type="entry name" value="C-terminal effector domain of the bipartite response regulators"/>
    <property type="match status" value="1"/>
</dbReference>
<keyword evidence="6" id="KW-1185">Reference proteome</keyword>
<dbReference type="SMART" id="SM00421">
    <property type="entry name" value="HTH_LUXR"/>
    <property type="match status" value="1"/>
</dbReference>
<proteinExistence type="predicted"/>
<evidence type="ECO:0000256" key="2">
    <source>
        <dbReference type="ARBA" id="ARBA00023125"/>
    </source>
</evidence>
<organism evidence="5 6">
    <name type="scientific">Actinokineospora bangkokensis</name>
    <dbReference type="NCBI Taxonomy" id="1193682"/>
    <lineage>
        <taxon>Bacteria</taxon>
        <taxon>Bacillati</taxon>
        <taxon>Actinomycetota</taxon>
        <taxon>Actinomycetes</taxon>
        <taxon>Pseudonocardiales</taxon>
        <taxon>Pseudonocardiaceae</taxon>
        <taxon>Actinokineospora</taxon>
    </lineage>
</organism>
<dbReference type="InterPro" id="IPR000792">
    <property type="entry name" value="Tscrpt_reg_LuxR_C"/>
</dbReference>
<dbReference type="PANTHER" id="PTHR44688">
    <property type="entry name" value="DNA-BINDING TRANSCRIPTIONAL ACTIVATOR DEVR_DOSR"/>
    <property type="match status" value="1"/>
</dbReference>
<dbReference type="PROSITE" id="PS00622">
    <property type="entry name" value="HTH_LUXR_1"/>
    <property type="match status" value="1"/>
</dbReference>
<protein>
    <submittedName>
        <fullName evidence="5">Helix-turn-helix transcriptional regulator</fullName>
    </submittedName>
</protein>
<dbReference type="InterPro" id="IPR036388">
    <property type="entry name" value="WH-like_DNA-bd_sf"/>
</dbReference>
<dbReference type="PROSITE" id="PS50043">
    <property type="entry name" value="HTH_LUXR_2"/>
    <property type="match status" value="1"/>
</dbReference>
<dbReference type="GO" id="GO:0003677">
    <property type="term" value="F:DNA binding"/>
    <property type="evidence" value="ECO:0007669"/>
    <property type="project" value="UniProtKB-KW"/>
</dbReference>
<keyword evidence="2" id="KW-0238">DNA-binding</keyword>
<dbReference type="RefSeq" id="WP_075976987.1">
    <property type="nucleotide sequence ID" value="NZ_MKQR01000025.1"/>
</dbReference>
<dbReference type="PRINTS" id="PR00038">
    <property type="entry name" value="HTHLUXR"/>
</dbReference>
<feature type="domain" description="HTH luxR-type" evidence="4">
    <location>
        <begin position="724"/>
        <end position="792"/>
    </location>
</feature>
<dbReference type="Proteomes" id="UP000186040">
    <property type="component" value="Unassembled WGS sequence"/>
</dbReference>
<dbReference type="CDD" id="cd06170">
    <property type="entry name" value="LuxR_C_like"/>
    <property type="match status" value="1"/>
</dbReference>
<dbReference type="Pfam" id="PF00196">
    <property type="entry name" value="GerE"/>
    <property type="match status" value="1"/>
</dbReference>
<evidence type="ECO:0000313" key="5">
    <source>
        <dbReference type="EMBL" id="OLR91330.1"/>
    </source>
</evidence>
<dbReference type="Gene3D" id="1.10.10.10">
    <property type="entry name" value="Winged helix-like DNA-binding domain superfamily/Winged helix DNA-binding domain"/>
    <property type="match status" value="1"/>
</dbReference>
<dbReference type="PANTHER" id="PTHR44688:SF16">
    <property type="entry name" value="DNA-BINDING TRANSCRIPTIONAL ACTIVATOR DEVR_DOSR"/>
    <property type="match status" value="1"/>
</dbReference>
<sequence>MIPGHPQPDELVLDEPTRRLCAAVASGEAAPVRLAVVAPGGYGKSALLDLLAAGPEAARFRRGIRPDGGLLLVDDAHLLGDAALAEVADLALDDRVGLVVAARPRPRPAGLAAVLGRLRGQVVLRPFDRARLRECLTAAAGRAFPDEVVDFALATTAGIPGLVHRLAPHLRPDTTTVPPGALEEFRFDVDRLTPDATRVLVALAAGVPADLLAGLLTGPAGEAVAEARASGFLTADGSLPPLAAAALRELVPAEQRAAVLGALADQRLQRGGAMVDLAGALLAAGTSGDRAGAVYAAAAEQADPALAVRLHEAAAEAGHPVDEVRRAEAEALSGALDPALRRADAVMATATGERRAAAANVAAAALAHRGQLARSAELYQWAGSGALAAVGLLAVGRADDAEKALSANDTTAPPTLLAGAVHSAARGVLASVRTADPAALATVVRAAEMLEPVGHDALLPDSPAALGALLALHTGAAGIADSLLERALAARVGGALLEPRHRLLRSWSSLLRGEEPVLPPGDLAPRDWLFAVGLAVGAARRGTDLSTLRRTWEQAHDAVVRHPVDLFSLLPLGEFAVAAARVGDRERFAPHLAQAWDLLRDLGDPPVWSTALHWSCLHAEIIAERPDAADEHVGALAAAPGPFASALAEAAQCWRRVLRGEVDAERVDAAARGLHAVGLCWDGARLAGQAAIRTSDRKAMVSLLDCARVLQGQGSVTPQQEESSERVGARLSERELQVATLVVDGLTYKQIGDRLFISAKTVEHHMARMRARLGATSRSDLLAQLRVALDRG</sequence>
<dbReference type="OrthoDB" id="4811808at2"/>
<dbReference type="InterPro" id="IPR016032">
    <property type="entry name" value="Sig_transdc_resp-reg_C-effctor"/>
</dbReference>
<comment type="caution">
    <text evidence="5">The sequence shown here is derived from an EMBL/GenBank/DDBJ whole genome shotgun (WGS) entry which is preliminary data.</text>
</comment>